<reference evidence="3 5" key="2">
    <citation type="submission" date="2021-03" db="EMBL/GenBank/DDBJ databases">
        <title>Mucilaginibacter strains isolated from gold and copper mining confer multi heavy-metal resistance.</title>
        <authorList>
            <person name="Li Y."/>
        </authorList>
    </citation>
    <scope>NUCLEOTIDE SEQUENCE [LARGE SCALE GENOMIC DNA]</scope>
    <source>
        <strain evidence="3 5">P2-4</strain>
    </source>
</reference>
<evidence type="ECO:0000313" key="5">
    <source>
        <dbReference type="Proteomes" id="UP000663940"/>
    </source>
</evidence>
<dbReference type="Pfam" id="PF00534">
    <property type="entry name" value="Glycos_transf_1"/>
    <property type="match status" value="1"/>
</dbReference>
<dbReference type="RefSeq" id="WP_112652961.1">
    <property type="nucleotide sequence ID" value="NZ_CP043451.1"/>
</dbReference>
<evidence type="ECO:0000259" key="1">
    <source>
        <dbReference type="Pfam" id="PF00534"/>
    </source>
</evidence>
<dbReference type="PANTHER" id="PTHR46401:SF8">
    <property type="entry name" value="BLL6006 PROTEIN"/>
    <property type="match status" value="1"/>
</dbReference>
<name>A0AAE6JDB1_9SPHI</name>
<dbReference type="Gene3D" id="3.40.50.2000">
    <property type="entry name" value="Glycogen Phosphorylase B"/>
    <property type="match status" value="2"/>
</dbReference>
<gene>
    <name evidence="2" type="ORF">DIU31_007905</name>
    <name evidence="3" type="ORF">J3L21_19755</name>
</gene>
<dbReference type="InterPro" id="IPR001296">
    <property type="entry name" value="Glyco_trans_1"/>
</dbReference>
<keyword evidence="5" id="KW-1185">Reference proteome</keyword>
<dbReference type="EMBL" id="CP043451">
    <property type="protein sequence ID" value="QEM03446.1"/>
    <property type="molecule type" value="Genomic_DNA"/>
</dbReference>
<reference evidence="2 4" key="1">
    <citation type="submission" date="2019-08" db="EMBL/GenBank/DDBJ databases">
        <title>Comparative genome analysis confer to the adaptation heavy metal polluted environment.</title>
        <authorList>
            <person name="Li Y."/>
        </authorList>
    </citation>
    <scope>NUCLEOTIDE SEQUENCE [LARGE SCALE GENOMIC DNA]</scope>
    <source>
        <strain evidence="2 4">P2</strain>
    </source>
</reference>
<organism evidence="2 4">
    <name type="scientific">Mucilaginibacter rubeus</name>
    <dbReference type="NCBI Taxonomy" id="2027860"/>
    <lineage>
        <taxon>Bacteria</taxon>
        <taxon>Pseudomonadati</taxon>
        <taxon>Bacteroidota</taxon>
        <taxon>Sphingobacteriia</taxon>
        <taxon>Sphingobacteriales</taxon>
        <taxon>Sphingobacteriaceae</taxon>
        <taxon>Mucilaginibacter</taxon>
    </lineage>
</organism>
<evidence type="ECO:0000313" key="3">
    <source>
        <dbReference type="EMBL" id="QTE47788.1"/>
    </source>
</evidence>
<dbReference type="EMBL" id="CP071880">
    <property type="protein sequence ID" value="QTE47788.1"/>
    <property type="molecule type" value="Genomic_DNA"/>
</dbReference>
<dbReference type="SUPFAM" id="SSF53756">
    <property type="entry name" value="UDP-Glycosyltransferase/glycogen phosphorylase"/>
    <property type="match status" value="1"/>
</dbReference>
<protein>
    <submittedName>
        <fullName evidence="2 3">Glycosyltransferase</fullName>
    </submittedName>
</protein>
<evidence type="ECO:0000313" key="4">
    <source>
        <dbReference type="Proteomes" id="UP000250557"/>
    </source>
</evidence>
<accession>A0AAE6JDB1</accession>
<dbReference type="Proteomes" id="UP000663940">
    <property type="component" value="Chromosome"/>
</dbReference>
<sequence>MIRVAFLINFSKEYKGGINYIKNLLYTNSVTKFPDLEFYVIVPSNIEQEYVDMFSPYAKVVYTDIFKSYTIPWFLNKAFNRTFKYQLPLYLLFKKHKINIVSHSFFWGKYKSLKLINWIPDFQRLHFPELWTQKQLNNITNIDQNIVNYSDIVILSSYDALNDYKKFAPSKIDKARVLQFVSQPGEITGIDELYLEIKKKYNLSDGFFYLPNQFWSHKNHIVVLKAINLLVKEGLNPVVVTTGVMHDFRGNNRNIELIKEFIAENSLEKNVLLLGLIPYNEVLVLMRKCKAVINPSFFEGWSSTVEEAKSIGKTVVISDIPVHREQKPPKAFYFPPTDENLLSGILKNILNDKTLDSTDVPPQLKEALKSDLLKRTIAFSENYYKIVKDLIDKN</sequence>
<dbReference type="Proteomes" id="UP000250557">
    <property type="component" value="Chromosome"/>
</dbReference>
<proteinExistence type="predicted"/>
<dbReference type="AlphaFoldDB" id="A0AAE6JDB1"/>
<dbReference type="GO" id="GO:0016757">
    <property type="term" value="F:glycosyltransferase activity"/>
    <property type="evidence" value="ECO:0007669"/>
    <property type="project" value="InterPro"/>
</dbReference>
<dbReference type="PANTHER" id="PTHR46401">
    <property type="entry name" value="GLYCOSYLTRANSFERASE WBBK-RELATED"/>
    <property type="match status" value="1"/>
</dbReference>
<evidence type="ECO:0000313" key="2">
    <source>
        <dbReference type="EMBL" id="QEM03446.1"/>
    </source>
</evidence>
<feature type="domain" description="Glycosyl transferase family 1" evidence="1">
    <location>
        <begin position="206"/>
        <end position="353"/>
    </location>
</feature>